<dbReference type="EMBL" id="LEPB01000004">
    <property type="protein sequence ID" value="RCA10866.1"/>
    <property type="molecule type" value="Genomic_DNA"/>
</dbReference>
<protein>
    <submittedName>
        <fullName evidence="1">Uncharacterized protein</fullName>
    </submittedName>
</protein>
<reference evidence="1 2" key="1">
    <citation type="submission" date="2015-06" db="EMBL/GenBank/DDBJ databases">
        <title>The Genome Sequence of Enterococcus durans 4EA1.</title>
        <authorList>
            <consortium name="The Broad Institute Genomics Platform"/>
            <consortium name="The Broad Institute Genome Sequencing Center for Infectious Disease"/>
            <person name="Earl A.M."/>
            <person name="Van Tyne D."/>
            <person name="Lebreton F."/>
            <person name="Saavedra J.T."/>
            <person name="Gilmore M.S."/>
            <person name="Manson Mcguire A."/>
            <person name="Clock S."/>
            <person name="Crupain M."/>
            <person name="Rangan U."/>
            <person name="Young S."/>
            <person name="Abouelleil A."/>
            <person name="Cao P."/>
            <person name="Chapman S.B."/>
            <person name="Griggs A."/>
            <person name="Priest M."/>
            <person name="Shea T."/>
            <person name="Wortman J."/>
            <person name="Nusbaum C."/>
            <person name="Birren B."/>
        </authorList>
    </citation>
    <scope>NUCLEOTIDE SEQUENCE [LARGE SCALE GENOMIC DNA]</scope>
    <source>
        <strain evidence="1 2">4EA1</strain>
    </source>
</reference>
<dbReference type="Proteomes" id="UP000252797">
    <property type="component" value="Unassembled WGS sequence"/>
</dbReference>
<comment type="caution">
    <text evidence="1">The sequence shown here is derived from an EMBL/GenBank/DDBJ whole genome shotgun (WGS) entry which is preliminary data.</text>
</comment>
<organism evidence="1 2">
    <name type="scientific">Enterococcus durans</name>
    <dbReference type="NCBI Taxonomy" id="53345"/>
    <lineage>
        <taxon>Bacteria</taxon>
        <taxon>Bacillati</taxon>
        <taxon>Bacillota</taxon>
        <taxon>Bacilli</taxon>
        <taxon>Lactobacillales</taxon>
        <taxon>Enterococcaceae</taxon>
        <taxon>Enterococcus</taxon>
    </lineage>
</organism>
<dbReference type="AlphaFoldDB" id="A0A367CEH3"/>
<name>A0A367CEH3_9ENTE</name>
<evidence type="ECO:0000313" key="1">
    <source>
        <dbReference type="EMBL" id="RCA10866.1"/>
    </source>
</evidence>
<accession>A0A367CEH3</accession>
<evidence type="ECO:0000313" key="2">
    <source>
        <dbReference type="Proteomes" id="UP000252797"/>
    </source>
</evidence>
<sequence length="199" mass="21702">MKRLLIRLLLVGSFIGGTVPIVTQAEEINEKEHTDIQVNGSLGVDRERMEEINESSEDWLNVTVDTATIFYNVNGQKKIQSPTYNITNNSSRPVDVSITNFVQTNNESIADISALTLTSPTATTDETLISNGTLINFGSPIHLFTLANKEGKLTTDGLTNYPSATTFGYGGTLTSNSVSKSSPVFTMTLQLDAFSWMEP</sequence>
<proteinExistence type="predicted"/>
<gene>
    <name evidence="1" type="ORF">EA71_01619</name>
</gene>
<dbReference type="RefSeq" id="WP_113845752.1">
    <property type="nucleotide sequence ID" value="NZ_LEPB01000004.1"/>
</dbReference>